<reference evidence="1 2" key="1">
    <citation type="journal article" date="2018" name="Mol. Biol. Evol.">
        <title>Broad Genomic Sampling Reveals a Smut Pathogenic Ancestry of the Fungal Clade Ustilaginomycotina.</title>
        <authorList>
            <person name="Kijpornyongpan T."/>
            <person name="Mondo S.J."/>
            <person name="Barry K."/>
            <person name="Sandor L."/>
            <person name="Lee J."/>
            <person name="Lipzen A."/>
            <person name="Pangilinan J."/>
            <person name="LaButti K."/>
            <person name="Hainaut M."/>
            <person name="Henrissat B."/>
            <person name="Grigoriev I.V."/>
            <person name="Spatafora J.W."/>
            <person name="Aime M.C."/>
        </authorList>
    </citation>
    <scope>NUCLEOTIDE SEQUENCE [LARGE SCALE GENOMIC DNA]</scope>
    <source>
        <strain evidence="1 2">SA 807</strain>
    </source>
</reference>
<dbReference type="EMBL" id="KZ819686">
    <property type="protein sequence ID" value="PWN54410.1"/>
    <property type="molecule type" value="Genomic_DNA"/>
</dbReference>
<organism evidence="1 2">
    <name type="scientific">Violaceomyces palustris</name>
    <dbReference type="NCBI Taxonomy" id="1673888"/>
    <lineage>
        <taxon>Eukaryota</taxon>
        <taxon>Fungi</taxon>
        <taxon>Dikarya</taxon>
        <taxon>Basidiomycota</taxon>
        <taxon>Ustilaginomycotina</taxon>
        <taxon>Ustilaginomycetes</taxon>
        <taxon>Violaceomycetales</taxon>
        <taxon>Violaceomycetaceae</taxon>
        <taxon>Violaceomyces</taxon>
    </lineage>
</organism>
<dbReference type="Proteomes" id="UP000245626">
    <property type="component" value="Unassembled WGS sequence"/>
</dbReference>
<sequence length="522" mass="58171">MILHAEDNTIKLLNLKQPGPPSSSSQPSSSESPGSAPSASSALFETITFPADVNGYHVIRAFDDDPEKFLVFISNVASRKTTGSGQVKPGTELTHLAVYRLEPGPDGSTPRKPVELASTLITGYSSEVGASPSASGRLVAFLTSKPSGHEPHFNPGQDDYESASLQWAFIWDVERGEIMQRIPLVFKWGTPSPSQEPRDPSIKDEYLENFVEAHGLQLLPGKRLLVAGRAGTGSGLGFPGDRNIFKIFSFDENEYQRTRLSVFPSGQFKNLDDYDMGLLVSQASVSKYREPKLLAVCSMFDNYYFMDEIMSFEDIEAKKRCPRTAAHMPCCGDFKVEELRPVEHLPEIGTPVIAGYRAICGAKAPPRILLKDSENGCNEGDKEKTNSCSPNTTNILINDYSPARLIKALELSKTEDKSLLARIRIHVQRSWQEYDFVGSEIKFDNRKAEIGWGVTIDEQEQDDSFLSYIQTRIQLPDDFSARNKADQDHACHIWEQVWIWQGGLVLVGQTESILLYFEEDED</sequence>
<keyword evidence="2" id="KW-1185">Reference proteome</keyword>
<proteinExistence type="predicted"/>
<gene>
    <name evidence="1" type="ORF">IE53DRAFT_383030</name>
</gene>
<name>A0ACD0P8F2_9BASI</name>
<accession>A0ACD0P8F2</accession>
<evidence type="ECO:0000313" key="2">
    <source>
        <dbReference type="Proteomes" id="UP000245626"/>
    </source>
</evidence>
<evidence type="ECO:0000313" key="1">
    <source>
        <dbReference type="EMBL" id="PWN54410.1"/>
    </source>
</evidence>
<protein>
    <submittedName>
        <fullName evidence="1">Uncharacterized protein</fullName>
    </submittedName>
</protein>